<gene>
    <name evidence="10" type="ORF">ASPSYDRAFT_28107</name>
</gene>
<evidence type="ECO:0000259" key="9">
    <source>
        <dbReference type="PROSITE" id="PS50850"/>
    </source>
</evidence>
<comment type="similarity">
    <text evidence="2 7">Belongs to the major facilitator superfamily. Sugar transporter (TC 2.A.1.1) family.</text>
</comment>
<dbReference type="Pfam" id="PF00083">
    <property type="entry name" value="Sugar_tr"/>
    <property type="match status" value="1"/>
</dbReference>
<keyword evidence="5 8" id="KW-1133">Transmembrane helix</keyword>
<comment type="subcellular location">
    <subcellularLocation>
        <location evidence="1">Membrane</location>
        <topology evidence="1">Multi-pass membrane protein</topology>
    </subcellularLocation>
</comment>
<feature type="transmembrane region" description="Helical" evidence="8">
    <location>
        <begin position="217"/>
        <end position="238"/>
    </location>
</feature>
<accession>A0A1L9TSQ2</accession>
<dbReference type="InterPro" id="IPR050360">
    <property type="entry name" value="MFS_Sugar_Transporters"/>
</dbReference>
<feature type="transmembrane region" description="Helical" evidence="8">
    <location>
        <begin position="124"/>
        <end position="146"/>
    </location>
</feature>
<dbReference type="Gene3D" id="1.20.1250.20">
    <property type="entry name" value="MFS general substrate transporter like domains"/>
    <property type="match status" value="1"/>
</dbReference>
<dbReference type="Proteomes" id="UP000184356">
    <property type="component" value="Unassembled WGS sequence"/>
</dbReference>
<proteinExistence type="inferred from homology"/>
<dbReference type="GeneID" id="63760550"/>
<dbReference type="PANTHER" id="PTHR48022:SF13">
    <property type="entry name" value="MAJOR FACILITATOR SUPERFAMILY (MFS) PROFILE DOMAIN-CONTAINING PROTEIN"/>
    <property type="match status" value="1"/>
</dbReference>
<dbReference type="VEuPathDB" id="FungiDB:ASPSYDRAFT_28107"/>
<keyword evidence="3 7" id="KW-0813">Transport</keyword>
<dbReference type="GO" id="GO:0005351">
    <property type="term" value="F:carbohydrate:proton symporter activity"/>
    <property type="evidence" value="ECO:0007669"/>
    <property type="project" value="TreeGrafter"/>
</dbReference>
<evidence type="ECO:0000256" key="6">
    <source>
        <dbReference type="ARBA" id="ARBA00023136"/>
    </source>
</evidence>
<feature type="domain" description="Major facilitator superfamily (MFS) profile" evidence="9">
    <location>
        <begin position="54"/>
        <end position="507"/>
    </location>
</feature>
<feature type="transmembrane region" description="Helical" evidence="8">
    <location>
        <begin position="350"/>
        <end position="368"/>
    </location>
</feature>
<dbReference type="InterPro" id="IPR003663">
    <property type="entry name" value="Sugar/inositol_transpt"/>
</dbReference>
<keyword evidence="4 8" id="KW-0812">Transmembrane</keyword>
<organism evidence="10 11">
    <name type="scientific">Aspergillus sydowii CBS 593.65</name>
    <dbReference type="NCBI Taxonomy" id="1036612"/>
    <lineage>
        <taxon>Eukaryota</taxon>
        <taxon>Fungi</taxon>
        <taxon>Dikarya</taxon>
        <taxon>Ascomycota</taxon>
        <taxon>Pezizomycotina</taxon>
        <taxon>Eurotiomycetes</taxon>
        <taxon>Eurotiomycetidae</taxon>
        <taxon>Eurotiales</taxon>
        <taxon>Aspergillaceae</taxon>
        <taxon>Aspergillus</taxon>
        <taxon>Aspergillus subgen. Nidulantes</taxon>
    </lineage>
</organism>
<keyword evidence="11" id="KW-1185">Reference proteome</keyword>
<feature type="transmembrane region" description="Helical" evidence="8">
    <location>
        <begin position="48"/>
        <end position="67"/>
    </location>
</feature>
<evidence type="ECO:0000256" key="4">
    <source>
        <dbReference type="ARBA" id="ARBA00022692"/>
    </source>
</evidence>
<dbReference type="PANTHER" id="PTHR48022">
    <property type="entry name" value="PLASTIDIC GLUCOSE TRANSPORTER 4"/>
    <property type="match status" value="1"/>
</dbReference>
<dbReference type="PROSITE" id="PS50850">
    <property type="entry name" value="MFS"/>
    <property type="match status" value="1"/>
</dbReference>
<reference evidence="11" key="1">
    <citation type="journal article" date="2017" name="Genome Biol.">
        <title>Comparative genomics reveals high biological diversity and specific adaptations in the industrially and medically important fungal genus Aspergillus.</title>
        <authorList>
            <person name="de Vries R.P."/>
            <person name="Riley R."/>
            <person name="Wiebenga A."/>
            <person name="Aguilar-Osorio G."/>
            <person name="Amillis S."/>
            <person name="Uchima C.A."/>
            <person name="Anderluh G."/>
            <person name="Asadollahi M."/>
            <person name="Askin M."/>
            <person name="Barry K."/>
            <person name="Battaglia E."/>
            <person name="Bayram O."/>
            <person name="Benocci T."/>
            <person name="Braus-Stromeyer S.A."/>
            <person name="Caldana C."/>
            <person name="Canovas D."/>
            <person name="Cerqueira G.C."/>
            <person name="Chen F."/>
            <person name="Chen W."/>
            <person name="Choi C."/>
            <person name="Clum A."/>
            <person name="Dos Santos R.A."/>
            <person name="Damasio A.R."/>
            <person name="Diallinas G."/>
            <person name="Emri T."/>
            <person name="Fekete E."/>
            <person name="Flipphi M."/>
            <person name="Freyberg S."/>
            <person name="Gallo A."/>
            <person name="Gournas C."/>
            <person name="Habgood R."/>
            <person name="Hainaut M."/>
            <person name="Harispe M.L."/>
            <person name="Henrissat B."/>
            <person name="Hilden K.S."/>
            <person name="Hope R."/>
            <person name="Hossain A."/>
            <person name="Karabika E."/>
            <person name="Karaffa L."/>
            <person name="Karanyi Z."/>
            <person name="Krasevec N."/>
            <person name="Kuo A."/>
            <person name="Kusch H."/>
            <person name="LaButti K."/>
            <person name="Lagendijk E.L."/>
            <person name="Lapidus A."/>
            <person name="Levasseur A."/>
            <person name="Lindquist E."/>
            <person name="Lipzen A."/>
            <person name="Logrieco A.F."/>
            <person name="MacCabe A."/>
            <person name="Maekelae M.R."/>
            <person name="Malavazi I."/>
            <person name="Melin P."/>
            <person name="Meyer V."/>
            <person name="Mielnichuk N."/>
            <person name="Miskei M."/>
            <person name="Molnar A.P."/>
            <person name="Mule G."/>
            <person name="Ngan C.Y."/>
            <person name="Orejas M."/>
            <person name="Orosz E."/>
            <person name="Ouedraogo J.P."/>
            <person name="Overkamp K.M."/>
            <person name="Park H.-S."/>
            <person name="Perrone G."/>
            <person name="Piumi F."/>
            <person name="Punt P.J."/>
            <person name="Ram A.F."/>
            <person name="Ramon A."/>
            <person name="Rauscher S."/>
            <person name="Record E."/>
            <person name="Riano-Pachon D.M."/>
            <person name="Robert V."/>
            <person name="Roehrig J."/>
            <person name="Ruller R."/>
            <person name="Salamov A."/>
            <person name="Salih N.S."/>
            <person name="Samson R.A."/>
            <person name="Sandor E."/>
            <person name="Sanguinetti M."/>
            <person name="Schuetze T."/>
            <person name="Sepcic K."/>
            <person name="Shelest E."/>
            <person name="Sherlock G."/>
            <person name="Sophianopoulou V."/>
            <person name="Squina F.M."/>
            <person name="Sun H."/>
            <person name="Susca A."/>
            <person name="Todd R.B."/>
            <person name="Tsang A."/>
            <person name="Unkles S.E."/>
            <person name="van de Wiele N."/>
            <person name="van Rossen-Uffink D."/>
            <person name="Oliveira J.V."/>
            <person name="Vesth T.C."/>
            <person name="Visser J."/>
            <person name="Yu J.-H."/>
            <person name="Zhou M."/>
            <person name="Andersen M.R."/>
            <person name="Archer D.B."/>
            <person name="Baker S.E."/>
            <person name="Benoit I."/>
            <person name="Brakhage A.A."/>
            <person name="Braus G.H."/>
            <person name="Fischer R."/>
            <person name="Frisvad J.C."/>
            <person name="Goldman G.H."/>
            <person name="Houbraken J."/>
            <person name="Oakley B."/>
            <person name="Pocsi I."/>
            <person name="Scazzocchio C."/>
            <person name="Seiboth B."/>
            <person name="vanKuyk P.A."/>
            <person name="Wortman J."/>
            <person name="Dyer P.S."/>
            <person name="Grigoriev I.V."/>
        </authorList>
    </citation>
    <scope>NUCLEOTIDE SEQUENCE [LARGE SCALE GENOMIC DNA]</scope>
    <source>
        <strain evidence="11">CBS 593.65</strain>
    </source>
</reference>
<feature type="transmembrane region" description="Helical" evidence="8">
    <location>
        <begin position="187"/>
        <end position="205"/>
    </location>
</feature>
<evidence type="ECO:0000256" key="2">
    <source>
        <dbReference type="ARBA" id="ARBA00010992"/>
    </source>
</evidence>
<feature type="transmembrane region" description="Helical" evidence="8">
    <location>
        <begin position="90"/>
        <end position="112"/>
    </location>
</feature>
<evidence type="ECO:0000256" key="5">
    <source>
        <dbReference type="ARBA" id="ARBA00022989"/>
    </source>
</evidence>
<keyword evidence="6 8" id="KW-0472">Membrane</keyword>
<dbReference type="AlphaFoldDB" id="A0A1L9TSQ2"/>
<feature type="transmembrane region" description="Helical" evidence="8">
    <location>
        <begin position="455"/>
        <end position="473"/>
    </location>
</feature>
<feature type="transmembrane region" description="Helical" evidence="8">
    <location>
        <begin position="375"/>
        <end position="399"/>
    </location>
</feature>
<feature type="transmembrane region" description="Helical" evidence="8">
    <location>
        <begin position="308"/>
        <end position="330"/>
    </location>
</feature>
<dbReference type="SUPFAM" id="SSF103473">
    <property type="entry name" value="MFS general substrate transporter"/>
    <property type="match status" value="1"/>
</dbReference>
<dbReference type="OrthoDB" id="6133115at2759"/>
<dbReference type="EMBL" id="KV878583">
    <property type="protein sequence ID" value="OJJ62469.1"/>
    <property type="molecule type" value="Genomic_DNA"/>
</dbReference>
<dbReference type="InterPro" id="IPR020846">
    <property type="entry name" value="MFS_dom"/>
</dbReference>
<evidence type="ECO:0000256" key="1">
    <source>
        <dbReference type="ARBA" id="ARBA00004141"/>
    </source>
</evidence>
<dbReference type="RefSeq" id="XP_040706275.1">
    <property type="nucleotide sequence ID" value="XM_040844477.1"/>
</dbReference>
<dbReference type="FunFam" id="1.20.1250.20:FF:000134">
    <property type="entry name" value="MFS sugar transporter protein"/>
    <property type="match status" value="1"/>
</dbReference>
<evidence type="ECO:0000313" key="10">
    <source>
        <dbReference type="EMBL" id="OJJ62469.1"/>
    </source>
</evidence>
<evidence type="ECO:0000256" key="7">
    <source>
        <dbReference type="RuleBase" id="RU003346"/>
    </source>
</evidence>
<sequence length="554" mass="61005">MANEEKRDSHEAGDPVDEKNAPVVSKVTIGDEAFQQAMIKEPPGMFESPILIIACFVAFCCSTANGYDGSLFGTLLSSDYFTDYFTIDNAGLFTGIVTAMYQIGSVAAIPFVGPAIDTWGRRTGMFIGAVIIIIGVIIQVACIVRLDSTNQFMGGRFFLGFGVSIMSAAGPTYVIETAHPAHRGVVGGLYNVMWPVGALVASGAARGGLPYGGNTSWMIPVGLQLMFPCIVAFGAFLLPESPRWLYTRGQRDKAIDSLTRYHGRGNPDSEWVKLQLMEYEQSLEMDGSDKRWWDYRALFKNRASTYRILCNCFVSLFGQWAGNGIVTYYLSAFLDTAGIRGQVTQMNVQLGMSAVQVVFAASGATIVDKVGRRPMLIIVNIVCCLCWIGVIVPSSIANITDTESEEQTSSVAPAVSKAVLAWVYIFQICYSFGWTPMQALYPVEVVSFEMRAKGMGFSSLFTQIGLLVNQFGIPVALKRIHWHTYIVYCVWCMIQAILFYFFIPETKGRTLEELDHIFHAKNPVKESIKKKKLEIDANANIVHIESTDNVSNPA</sequence>
<evidence type="ECO:0000313" key="11">
    <source>
        <dbReference type="Proteomes" id="UP000184356"/>
    </source>
</evidence>
<protein>
    <recommendedName>
        <fullName evidence="9">Major facilitator superfamily (MFS) profile domain-containing protein</fullName>
    </recommendedName>
</protein>
<name>A0A1L9TSQ2_9EURO</name>
<evidence type="ECO:0000256" key="3">
    <source>
        <dbReference type="ARBA" id="ARBA00022448"/>
    </source>
</evidence>
<dbReference type="NCBIfam" id="TIGR00879">
    <property type="entry name" value="SP"/>
    <property type="match status" value="1"/>
</dbReference>
<dbReference type="STRING" id="1036612.A0A1L9TSQ2"/>
<dbReference type="GO" id="GO:0016020">
    <property type="term" value="C:membrane"/>
    <property type="evidence" value="ECO:0007669"/>
    <property type="project" value="UniProtKB-SubCell"/>
</dbReference>
<feature type="transmembrane region" description="Helical" evidence="8">
    <location>
        <begin position="419"/>
        <end position="443"/>
    </location>
</feature>
<dbReference type="InterPro" id="IPR036259">
    <property type="entry name" value="MFS_trans_sf"/>
</dbReference>
<dbReference type="InterPro" id="IPR005828">
    <property type="entry name" value="MFS_sugar_transport-like"/>
</dbReference>
<evidence type="ECO:0000256" key="8">
    <source>
        <dbReference type="SAM" id="Phobius"/>
    </source>
</evidence>
<feature type="transmembrane region" description="Helical" evidence="8">
    <location>
        <begin position="158"/>
        <end position="175"/>
    </location>
</feature>
<feature type="transmembrane region" description="Helical" evidence="8">
    <location>
        <begin position="485"/>
        <end position="503"/>
    </location>
</feature>